<keyword evidence="2" id="KW-0805">Transcription regulation</keyword>
<evidence type="ECO:0000256" key="4">
    <source>
        <dbReference type="ARBA" id="ARBA00023163"/>
    </source>
</evidence>
<dbReference type="PANTHER" id="PTHR30579:SF7">
    <property type="entry name" value="HTH-TYPE TRANSCRIPTIONAL REGULATOR LRHA-RELATED"/>
    <property type="match status" value="1"/>
</dbReference>
<accession>A0ABY8SMW5</accession>
<dbReference type="EMBL" id="CP125947">
    <property type="protein sequence ID" value="WHS63581.1"/>
    <property type="molecule type" value="Genomic_DNA"/>
</dbReference>
<keyword evidence="7" id="KW-1185">Reference proteome</keyword>
<dbReference type="InterPro" id="IPR036390">
    <property type="entry name" value="WH_DNA-bd_sf"/>
</dbReference>
<keyword evidence="4" id="KW-0804">Transcription</keyword>
<evidence type="ECO:0000256" key="1">
    <source>
        <dbReference type="ARBA" id="ARBA00009437"/>
    </source>
</evidence>
<keyword evidence="3" id="KW-0238">DNA-binding</keyword>
<dbReference type="InterPro" id="IPR000847">
    <property type="entry name" value="LysR_HTH_N"/>
</dbReference>
<dbReference type="SUPFAM" id="SSF53850">
    <property type="entry name" value="Periplasmic binding protein-like II"/>
    <property type="match status" value="1"/>
</dbReference>
<organism evidence="6 7">
    <name type="scientific">Comamonas resistens</name>
    <dbReference type="NCBI Taxonomy" id="3046670"/>
    <lineage>
        <taxon>Bacteria</taxon>
        <taxon>Pseudomonadati</taxon>
        <taxon>Pseudomonadota</taxon>
        <taxon>Betaproteobacteria</taxon>
        <taxon>Burkholderiales</taxon>
        <taxon>Comamonadaceae</taxon>
        <taxon>Comamonas</taxon>
    </lineage>
</organism>
<protein>
    <submittedName>
        <fullName evidence="6">LysR family transcriptional regulator</fullName>
    </submittedName>
</protein>
<comment type="similarity">
    <text evidence="1">Belongs to the LysR transcriptional regulatory family.</text>
</comment>
<evidence type="ECO:0000313" key="7">
    <source>
        <dbReference type="Proteomes" id="UP001240697"/>
    </source>
</evidence>
<gene>
    <name evidence="6" type="ORF">QMY55_13615</name>
</gene>
<dbReference type="InterPro" id="IPR036388">
    <property type="entry name" value="WH-like_DNA-bd_sf"/>
</dbReference>
<proteinExistence type="inferred from homology"/>
<dbReference type="PANTHER" id="PTHR30579">
    <property type="entry name" value="TRANSCRIPTIONAL REGULATOR"/>
    <property type="match status" value="1"/>
</dbReference>
<dbReference type="PRINTS" id="PR00039">
    <property type="entry name" value="HTHLYSR"/>
</dbReference>
<evidence type="ECO:0000259" key="5">
    <source>
        <dbReference type="PROSITE" id="PS50931"/>
    </source>
</evidence>
<dbReference type="InterPro" id="IPR005119">
    <property type="entry name" value="LysR_subst-bd"/>
</dbReference>
<reference evidence="6 7" key="1">
    <citation type="submission" date="2023-05" db="EMBL/GenBank/DDBJ databases">
        <authorList>
            <person name="Yin Y."/>
            <person name="Lu Z."/>
        </authorList>
    </citation>
    <scope>NUCLEOTIDE SEQUENCE [LARGE SCALE GENOMIC DNA]</scope>
    <source>
        <strain evidence="6 7">ZM22</strain>
    </source>
</reference>
<evidence type="ECO:0000256" key="2">
    <source>
        <dbReference type="ARBA" id="ARBA00023015"/>
    </source>
</evidence>
<sequence>MTGSEKPNRPPLDLDLLRAVVMVADCGSFTTAATRLHSTQSTISQKVRRLEELVGHQLLTRGHRDVHPTAAGEILLIHARHLLAVSEQLREALAGEAGATVRLGVPEDFVRDKTIPALAGFKRQHPGVRLEVTSGLSRDLLASFDRGELDLILIKQRRASRAANACRPERVQWIDSAEHPCWQQDPIPLVTFPLRGLYRDDMIAAIEAMGRSWRISFTSTSLTGIQEAVASGLGISLLPPRAVKAAHRVLGTGQGFASVEGFEIAIYQRAAADAMVKELAALLEEIVERETR</sequence>
<dbReference type="Pfam" id="PF03466">
    <property type="entry name" value="LysR_substrate"/>
    <property type="match status" value="1"/>
</dbReference>
<dbReference type="Gene3D" id="3.40.190.10">
    <property type="entry name" value="Periplasmic binding protein-like II"/>
    <property type="match status" value="2"/>
</dbReference>
<dbReference type="Gene3D" id="1.10.10.10">
    <property type="entry name" value="Winged helix-like DNA-binding domain superfamily/Winged helix DNA-binding domain"/>
    <property type="match status" value="1"/>
</dbReference>
<evidence type="ECO:0000256" key="3">
    <source>
        <dbReference type="ARBA" id="ARBA00023125"/>
    </source>
</evidence>
<dbReference type="InterPro" id="IPR050176">
    <property type="entry name" value="LTTR"/>
</dbReference>
<dbReference type="SUPFAM" id="SSF46785">
    <property type="entry name" value="Winged helix' DNA-binding domain"/>
    <property type="match status" value="1"/>
</dbReference>
<dbReference type="RefSeq" id="WP_283484738.1">
    <property type="nucleotide sequence ID" value="NZ_CP125947.1"/>
</dbReference>
<dbReference type="Pfam" id="PF00126">
    <property type="entry name" value="HTH_1"/>
    <property type="match status" value="1"/>
</dbReference>
<dbReference type="PROSITE" id="PS50931">
    <property type="entry name" value="HTH_LYSR"/>
    <property type="match status" value="1"/>
</dbReference>
<evidence type="ECO:0000313" key="6">
    <source>
        <dbReference type="EMBL" id="WHS63581.1"/>
    </source>
</evidence>
<dbReference type="Proteomes" id="UP001240697">
    <property type="component" value="Chromosome"/>
</dbReference>
<feature type="domain" description="HTH lysR-type" evidence="5">
    <location>
        <begin position="12"/>
        <end position="69"/>
    </location>
</feature>
<name>A0ABY8SMW5_9BURK</name>